<dbReference type="AlphaFoldDB" id="A0A0G1DEN6"/>
<feature type="domain" description="DUF4352" evidence="3">
    <location>
        <begin position="119"/>
        <end position="240"/>
    </location>
</feature>
<comment type="caution">
    <text evidence="4">The sequence shown here is derived from an EMBL/GenBank/DDBJ whole genome shotgun (WGS) entry which is preliminary data.</text>
</comment>
<feature type="transmembrane region" description="Helical" evidence="2">
    <location>
        <begin position="12"/>
        <end position="33"/>
    </location>
</feature>
<protein>
    <recommendedName>
        <fullName evidence="3">DUF4352 domain-containing protein</fullName>
    </recommendedName>
</protein>
<dbReference type="EMBL" id="LCFP01000011">
    <property type="protein sequence ID" value="KKS96365.1"/>
    <property type="molecule type" value="Genomic_DNA"/>
</dbReference>
<dbReference type="Pfam" id="PF11611">
    <property type="entry name" value="DUF4352"/>
    <property type="match status" value="1"/>
</dbReference>
<accession>A0A0G1DEN6</accession>
<keyword evidence="2" id="KW-1133">Transmembrane helix</keyword>
<feature type="transmembrane region" description="Helical" evidence="2">
    <location>
        <begin position="39"/>
        <end position="57"/>
    </location>
</feature>
<gene>
    <name evidence="4" type="ORF">UV73_C0011G0037</name>
</gene>
<keyword evidence="2" id="KW-0812">Transmembrane</keyword>
<evidence type="ECO:0000313" key="5">
    <source>
        <dbReference type="Proteomes" id="UP000034894"/>
    </source>
</evidence>
<name>A0A0G1DEN6_9BACT</name>
<evidence type="ECO:0000256" key="1">
    <source>
        <dbReference type="ARBA" id="ARBA00022729"/>
    </source>
</evidence>
<keyword evidence="2" id="KW-0472">Membrane</keyword>
<proteinExistence type="predicted"/>
<evidence type="ECO:0000313" key="4">
    <source>
        <dbReference type="EMBL" id="KKS96365.1"/>
    </source>
</evidence>
<keyword evidence="1" id="KW-0732">Signal</keyword>
<dbReference type="InterPro" id="IPR029051">
    <property type="entry name" value="DUF4352"/>
</dbReference>
<organism evidence="4 5">
    <name type="scientific">Candidatus Gottesmanbacteria bacterium GW2011_GWA2_43_14</name>
    <dbReference type="NCBI Taxonomy" id="1618443"/>
    <lineage>
        <taxon>Bacteria</taxon>
        <taxon>Candidatus Gottesmaniibacteriota</taxon>
    </lineage>
</organism>
<reference evidence="4 5" key="1">
    <citation type="journal article" date="2015" name="Nature">
        <title>rRNA introns, odd ribosomes, and small enigmatic genomes across a large radiation of phyla.</title>
        <authorList>
            <person name="Brown C.T."/>
            <person name="Hug L.A."/>
            <person name="Thomas B.C."/>
            <person name="Sharon I."/>
            <person name="Castelle C.J."/>
            <person name="Singh A."/>
            <person name="Wilkins M.J."/>
            <person name="Williams K.H."/>
            <person name="Banfield J.F."/>
        </authorList>
    </citation>
    <scope>NUCLEOTIDE SEQUENCE [LARGE SCALE GENOMIC DNA]</scope>
</reference>
<sequence length="252" mass="27879">MDKTEQKLIKKITLGIVFGWFLGLIFLLSFLFGNFTTPPVRIAYLLSGLIIFPPSWNKIKDLLKFDLSGIVKFFVVIGIFVITSSLRPLFLSDQELNTLTTTKTNTTITLSPTLEQEIFKIGDAIQRGVIGMKVNSKVIDWHSSNQFDKPRNPGDVFVVVNVTLVNHGTNDLRLSGFWDFKLEDANGVQRSEAISAGIGLNKLSGESMTALSPEGIITGDLLFAVPDDATDYLVLHYKPLASFGKPAKIELQ</sequence>
<dbReference type="Gene3D" id="2.60.40.1240">
    <property type="match status" value="1"/>
</dbReference>
<feature type="transmembrane region" description="Helical" evidence="2">
    <location>
        <begin position="69"/>
        <end position="90"/>
    </location>
</feature>
<evidence type="ECO:0000256" key="2">
    <source>
        <dbReference type="SAM" id="Phobius"/>
    </source>
</evidence>
<dbReference type="STRING" id="1618443.UV73_C0011G0037"/>
<dbReference type="Proteomes" id="UP000034894">
    <property type="component" value="Unassembled WGS sequence"/>
</dbReference>
<evidence type="ECO:0000259" key="3">
    <source>
        <dbReference type="Pfam" id="PF11611"/>
    </source>
</evidence>
<dbReference type="InterPro" id="IPR029050">
    <property type="entry name" value="Immunoprotect_excell_Ig-like"/>
</dbReference>